<evidence type="ECO:0000256" key="6">
    <source>
        <dbReference type="ARBA" id="ARBA00022833"/>
    </source>
</evidence>
<feature type="compositionally biased region" description="Basic and acidic residues" evidence="8">
    <location>
        <begin position="562"/>
        <end position="577"/>
    </location>
</feature>
<dbReference type="InterPro" id="IPR043269">
    <property type="entry name" value="FYVE_LST2"/>
</dbReference>
<feature type="compositionally biased region" description="Polar residues" evidence="8">
    <location>
        <begin position="1800"/>
        <end position="1813"/>
    </location>
</feature>
<evidence type="ECO:0000259" key="9">
    <source>
        <dbReference type="PROSITE" id="PS50178"/>
    </source>
</evidence>
<dbReference type="GO" id="GO:0008270">
    <property type="term" value="F:zinc ion binding"/>
    <property type="evidence" value="ECO:0007669"/>
    <property type="project" value="UniProtKB-KW"/>
</dbReference>
<evidence type="ECO:0000256" key="3">
    <source>
        <dbReference type="ARBA" id="ARBA00019870"/>
    </source>
</evidence>
<feature type="compositionally biased region" description="Polar residues" evidence="8">
    <location>
        <begin position="499"/>
        <end position="514"/>
    </location>
</feature>
<dbReference type="SUPFAM" id="SSF57903">
    <property type="entry name" value="FYVE/PHD zinc finger"/>
    <property type="match status" value="1"/>
</dbReference>
<feature type="compositionally biased region" description="Polar residues" evidence="8">
    <location>
        <begin position="1762"/>
        <end position="1771"/>
    </location>
</feature>
<dbReference type="InterPro" id="IPR017455">
    <property type="entry name" value="Znf_FYVE-rel"/>
</dbReference>
<feature type="compositionally biased region" description="Polar residues" evidence="8">
    <location>
        <begin position="693"/>
        <end position="702"/>
    </location>
</feature>
<comment type="similarity">
    <text evidence="2">Belongs to the lst-2 family.</text>
</comment>
<feature type="compositionally biased region" description="Polar residues" evidence="8">
    <location>
        <begin position="11"/>
        <end position="32"/>
    </location>
</feature>
<dbReference type="InterPro" id="IPR000306">
    <property type="entry name" value="Znf_FYVE"/>
</dbReference>
<feature type="compositionally biased region" description="Low complexity" evidence="8">
    <location>
        <begin position="1772"/>
        <end position="1782"/>
    </location>
</feature>
<dbReference type="Gene3D" id="3.30.40.10">
    <property type="entry name" value="Zinc/RING finger domain, C3HC4 (zinc finger)"/>
    <property type="match status" value="1"/>
</dbReference>
<reference evidence="10 11" key="1">
    <citation type="submission" date="2015-07" db="EMBL/GenBank/DDBJ databases">
        <title>The genome of Eufriesea mexicana.</title>
        <authorList>
            <person name="Pan H."/>
            <person name="Kapheim K."/>
        </authorList>
    </citation>
    <scope>NUCLEOTIDE SEQUENCE [LARGE SCALE GENOMIC DNA]</scope>
    <source>
        <strain evidence="10">0111107269</strain>
        <tissue evidence="10">Whole body</tissue>
    </source>
</reference>
<keyword evidence="5 7" id="KW-0863">Zinc-finger</keyword>
<evidence type="ECO:0000256" key="2">
    <source>
        <dbReference type="ARBA" id="ARBA00008755"/>
    </source>
</evidence>
<comment type="function">
    <text evidence="1">Negative regulator of epidermal growth factor receptor (EGFR) signaling.</text>
</comment>
<evidence type="ECO:0000256" key="4">
    <source>
        <dbReference type="ARBA" id="ARBA00022723"/>
    </source>
</evidence>
<keyword evidence="6" id="KW-0862">Zinc</keyword>
<feature type="compositionally biased region" description="Basic and acidic residues" evidence="8">
    <location>
        <begin position="792"/>
        <end position="820"/>
    </location>
</feature>
<sequence>MMTAMARLPCKQTSPSQQPRVNNFGNSRNAYWNMQPRHPAPPYVRNHQRHTDHTENRLDMKENGLECGYEMEMKRIGVTKNETNGIDKPTTKHSNVKSNINRNGQIKPENKIPLEMSNKRIEDGVSKRCTDLAVAIGTAKCIVKSVGTSIYFAVGAWKRDFQPKWSTRVEKTGELLSSVEKADGPSSCASAVELLQETKAFYVKSETVLDRKQELKNSGHLQVSQLSAPSAPPRLLRKCGNTSTCPMQPTSPSQLPPASMTPPCCWASCHEQDRHQFRPGSVFHCRNLKKEDYAFPCELLPREESCTEYHAKRLLGMFLEAFMDSQTLSADSMHELSTDIISHGAWYIVCLRLIKFRRDTGVSLTGEFLTYRHLYFRICSAKASNILFTVTNAEQSNSYRPSIHITKLSANLIGINKVHKSLHAPLHTLSTDVFAYKVHGCPLTQQCDTRYNNPHTISTDNVRRLFVDNVSDGILSPQQTLPSALPPKSPRLVPVPQRRTISGPPSSTGGDQLQTKLRRLLNTDSKENVFFPDSPTQTIVQANGIPQEEKFRYSPGSLSPNFREEDRVKHCTQDVRFKFGRSNSHSHTSGRTGRKSTSSQSVENTVCHKSLPDLHTSTRRPASLSPRASTKSSKPSGHHQSSSNYPDCETSSDYSVHSFQRDVMCCRSFRHIRHSLGSVGSGASSVLSAGGRTQKSSGSSKLSHGATPRDSGGSSGHCTPRSEPPPVIQDCWSHMRRDSGASTQHSTEKDRLRRGSYVNGTPPSVVRLYSPDSESSNSQTDYSPTCNSRFSDGWKEGRGRPILRSKSDISDRYWRQDNGRSNKVPARPPRSITQLENFFDCLGLDSDNYQRITKPDSKSSSPVFFDSVSSVDSAGGLYSWAGNNQTNHSSQWQNNDGNVGMGNDDSNQRVNDPPSIVEHVGELFPKTEELGRAKSNCPSRPQIPVVIEPLGSADVLDTHKIPRDPICPQCLRTYPLEAQEFGNLETSLFLGLRDDTSLLAQFFYADESLNAVACELDSFDGRQEPERCTLLVNQLRHCQDKVLTICSQIMDELIPESRANRDFRVKFPDDVMQENLAGQLWFGAECLAAGSSIMNREAESSAMRPLARALTKSLDIVRNLLREHALKGHMNLKVFMLVEVSTTDHLILLRSTRRVEFDYQALPSVLSGVRACPETLKNSGPPERLFLRDIPSRWYDASHFHVPSPFLSDRLEDYTQNPLDPSLEKLIESLKIFDRVFADFELCYVGVMVPVKSTKEYEQQELVCVLFSETLQRALERGLLSQADVDNYEPALMFTIPRLAIVSGLLAPPGGPLCLNSPDNISEVFRPFRSQVAAVLHGLHNLKVRRTFTLNQPFCLLSDFTELQIDIQRLISRTFAYLMTFRLFRKSIFSHSQSTNRLNRYERKLNRKCPTAERWRSRYWLIRRQLKNIRNRKEMKTDLKSWEVEKNSVFNVIISTTHFRDVSFIIRIVIFSLFHFLELLLLFHSPNRVSHENNVTVETVHIQNSLPDLDSKKLISEANKTLSNLLLDGECQNEISEQTDSGICTVISSENTSLYDKSPEEKKTFANEIQQDEPGLDDEDTQENTSYSCSNLNSPKRKSSTISDNSCVCSLRSVKTVASLDHSIEVHNLHAANTEAAKNIPRISSNFDGTNEEFVGVAYGNGHISVCDSNQSSFQINYSENWENLNLSIDASTSRKEFWSDLKCENCPSTSQNIEKIGTKIEQYAQDKITTSRKMRDEKQKRRHQRKHERNGQKLHHGMQESRMQNFQNVRSSASTESSRSNSTDRCLNPRLISYGASLHPSQNTRQMPNFGSHSPHASPRLQHFETRSTPGSGQRTSSIASRTQRNLSPNELMNDGLGPRTDKSGLANEPASPVTTQTVSYGMQKDNNSQRATRAVRLVNASTVQGTQSFGSDHVLVHKPDVGSSSSFSSYCDSSSETSEFQSDCQDDEEIALAMQAAEIANRNQIRAKFRSSEDLVHRLFVCIAGVADQLQTNFASDLRNILKCVFLMNSSQTVEDGEMKDESLVSENAVTSPSNDTATNHDRQDLLQEYEDDLEETTATTDHNIKEYLFTASAITERGEECVERAPAWVPDNDAPRCMACQAGFTVVRRRHHCRNCGKVFCGRCSSNNVPLPRYGHTKPVRVCNRCFLYQVTPFTVTPVTPAS</sequence>
<feature type="compositionally biased region" description="Polar residues" evidence="8">
    <location>
        <begin position="1828"/>
        <end position="1852"/>
    </location>
</feature>
<evidence type="ECO:0000313" key="10">
    <source>
        <dbReference type="EMBL" id="OAD61300.1"/>
    </source>
</evidence>
<evidence type="ECO:0000256" key="8">
    <source>
        <dbReference type="SAM" id="MobiDB-lite"/>
    </source>
</evidence>
<evidence type="ECO:0000313" key="11">
    <source>
        <dbReference type="Proteomes" id="UP000250275"/>
    </source>
</evidence>
<keyword evidence="4" id="KW-0479">Metal-binding</keyword>
<dbReference type="Proteomes" id="UP000250275">
    <property type="component" value="Unassembled WGS sequence"/>
</dbReference>
<feature type="compositionally biased region" description="Polar residues" evidence="8">
    <location>
        <begin position="772"/>
        <end position="790"/>
    </location>
</feature>
<organism evidence="10 11">
    <name type="scientific">Eufriesea mexicana</name>
    <dbReference type="NCBI Taxonomy" id="516756"/>
    <lineage>
        <taxon>Eukaryota</taxon>
        <taxon>Metazoa</taxon>
        <taxon>Ecdysozoa</taxon>
        <taxon>Arthropoda</taxon>
        <taxon>Hexapoda</taxon>
        <taxon>Insecta</taxon>
        <taxon>Pterygota</taxon>
        <taxon>Neoptera</taxon>
        <taxon>Endopterygota</taxon>
        <taxon>Hymenoptera</taxon>
        <taxon>Apocrita</taxon>
        <taxon>Aculeata</taxon>
        <taxon>Apoidea</taxon>
        <taxon>Anthophila</taxon>
        <taxon>Apidae</taxon>
        <taxon>Eufriesea</taxon>
    </lineage>
</organism>
<dbReference type="InterPro" id="IPR011011">
    <property type="entry name" value="Znf_FYVE_PHD"/>
</dbReference>
<dbReference type="GO" id="GO:0031901">
    <property type="term" value="C:early endosome membrane"/>
    <property type="evidence" value="ECO:0007669"/>
    <property type="project" value="TreeGrafter"/>
</dbReference>
<dbReference type="OrthoDB" id="10028183at2759"/>
<dbReference type="EMBL" id="KQ760240">
    <property type="protein sequence ID" value="OAD61300.1"/>
    <property type="molecule type" value="Genomic_DNA"/>
</dbReference>
<evidence type="ECO:0000256" key="7">
    <source>
        <dbReference type="PROSITE-ProRule" id="PRU00091"/>
    </source>
</evidence>
<feature type="compositionally biased region" description="Acidic residues" evidence="8">
    <location>
        <begin position="1570"/>
        <end position="1582"/>
    </location>
</feature>
<feature type="region of interest" description="Disordered" evidence="8">
    <location>
        <begin position="477"/>
        <end position="514"/>
    </location>
</feature>
<protein>
    <recommendedName>
        <fullName evidence="3">Lateral signaling target protein 2 homolog</fullName>
    </recommendedName>
</protein>
<dbReference type="CDD" id="cd15731">
    <property type="entry name" value="FYVE_LST2"/>
    <property type="match status" value="1"/>
</dbReference>
<feature type="compositionally biased region" description="Polar residues" evidence="8">
    <location>
        <begin position="1583"/>
        <end position="1602"/>
    </location>
</feature>
<feature type="compositionally biased region" description="Low complexity" evidence="8">
    <location>
        <begin position="631"/>
        <end position="643"/>
    </location>
</feature>
<gene>
    <name evidence="10" type="ORF">WN48_02626</name>
</gene>
<dbReference type="InterPro" id="IPR051118">
    <property type="entry name" value="LST-2"/>
</dbReference>
<feature type="compositionally biased region" description="Basic residues" evidence="8">
    <location>
        <begin position="1741"/>
        <end position="1757"/>
    </location>
</feature>
<dbReference type="InterPro" id="IPR013083">
    <property type="entry name" value="Znf_RING/FYVE/PHD"/>
</dbReference>
<dbReference type="Pfam" id="PF01363">
    <property type="entry name" value="FYVE"/>
    <property type="match status" value="1"/>
</dbReference>
<feature type="compositionally biased region" description="Low complexity" evidence="8">
    <location>
        <begin position="677"/>
        <end position="691"/>
    </location>
</feature>
<dbReference type="SMART" id="SM00064">
    <property type="entry name" value="FYVE"/>
    <property type="match status" value="1"/>
</dbReference>
<feature type="region of interest" description="Disordered" evidence="8">
    <location>
        <begin position="543"/>
        <end position="651"/>
    </location>
</feature>
<feature type="region of interest" description="Disordered" evidence="8">
    <location>
        <begin position="1568"/>
        <end position="1602"/>
    </location>
</feature>
<feature type="region of interest" description="Disordered" evidence="8">
    <location>
        <begin position="1"/>
        <end position="58"/>
    </location>
</feature>
<dbReference type="PANTHER" id="PTHR46465">
    <property type="entry name" value="LATERAL SIGNALING TARGET PROTEIN 2 HOMOLOG"/>
    <property type="match status" value="1"/>
</dbReference>
<accession>A0A310SUS9</accession>
<dbReference type="PROSITE" id="PS50178">
    <property type="entry name" value="ZF_FYVE"/>
    <property type="match status" value="1"/>
</dbReference>
<feature type="compositionally biased region" description="Basic and acidic residues" evidence="8">
    <location>
        <begin position="49"/>
        <end position="58"/>
    </location>
</feature>
<feature type="compositionally biased region" description="Low complexity" evidence="8">
    <location>
        <begin position="586"/>
        <end position="601"/>
    </location>
</feature>
<evidence type="ECO:0000256" key="5">
    <source>
        <dbReference type="ARBA" id="ARBA00022771"/>
    </source>
</evidence>
<name>A0A310SUS9_9HYME</name>
<keyword evidence="11" id="KW-1185">Reference proteome</keyword>
<feature type="region of interest" description="Disordered" evidence="8">
    <location>
        <begin position="677"/>
        <end position="828"/>
    </location>
</feature>
<feature type="compositionally biased region" description="Polar residues" evidence="8">
    <location>
        <begin position="92"/>
        <end position="104"/>
    </location>
</feature>
<dbReference type="PANTHER" id="PTHR46465:SF2">
    <property type="entry name" value="LATERAL SIGNALING TARGET PROTEIN 2 HOMOLOG"/>
    <property type="match status" value="1"/>
</dbReference>
<feature type="region of interest" description="Disordered" evidence="8">
    <location>
        <begin position="1725"/>
        <end position="1874"/>
    </location>
</feature>
<proteinExistence type="inferred from homology"/>
<feature type="domain" description="FYVE-type" evidence="9">
    <location>
        <begin position="2094"/>
        <end position="2154"/>
    </location>
</feature>
<evidence type="ECO:0000256" key="1">
    <source>
        <dbReference type="ARBA" id="ARBA00003580"/>
    </source>
</evidence>
<feature type="region of interest" description="Disordered" evidence="8">
    <location>
        <begin position="81"/>
        <end position="106"/>
    </location>
</feature>